<dbReference type="SFLD" id="SFLDG01061">
    <property type="entry name" value="methylthiotransferase"/>
    <property type="match status" value="1"/>
</dbReference>
<feature type="binding site" evidence="11">
    <location>
        <position position="115"/>
    </location>
    <ligand>
        <name>[4Fe-4S] cluster</name>
        <dbReference type="ChEBI" id="CHEBI:49883"/>
        <label>1</label>
    </ligand>
</feature>
<dbReference type="SFLD" id="SFLDG01082">
    <property type="entry name" value="B12-binding_domain_containing"/>
    <property type="match status" value="1"/>
</dbReference>
<dbReference type="Pfam" id="PF01938">
    <property type="entry name" value="TRAM"/>
    <property type="match status" value="1"/>
</dbReference>
<feature type="domain" description="Radical SAM core" evidence="14">
    <location>
        <begin position="177"/>
        <end position="407"/>
    </location>
</feature>
<evidence type="ECO:0000256" key="4">
    <source>
        <dbReference type="ARBA" id="ARBA00022679"/>
    </source>
</evidence>
<evidence type="ECO:0000259" key="12">
    <source>
        <dbReference type="PROSITE" id="PS50926"/>
    </source>
</evidence>
<keyword evidence="7 11" id="KW-0479">Metal-binding</keyword>
<dbReference type="InterPro" id="IPR006638">
    <property type="entry name" value="Elp3/MiaA/NifB-like_rSAM"/>
</dbReference>
<dbReference type="PROSITE" id="PS01278">
    <property type="entry name" value="MTTASE_RADICAL"/>
    <property type="match status" value="1"/>
</dbReference>
<evidence type="ECO:0000256" key="6">
    <source>
        <dbReference type="ARBA" id="ARBA00022694"/>
    </source>
</evidence>
<dbReference type="InterPro" id="IPR020612">
    <property type="entry name" value="Methylthiotransferase_CS"/>
</dbReference>
<feature type="domain" description="MTTase N-terminal" evidence="13">
    <location>
        <begin position="36"/>
        <end position="154"/>
    </location>
</feature>
<feature type="binding site" evidence="11">
    <location>
        <position position="81"/>
    </location>
    <ligand>
        <name>[4Fe-4S] cluster</name>
        <dbReference type="ChEBI" id="CHEBI:49883"/>
        <label>1</label>
    </ligand>
</feature>
<dbReference type="PANTHER" id="PTHR43020:SF2">
    <property type="entry name" value="MITOCHONDRIAL TRNA METHYLTHIOTRANSFERASE CDK5RAP1"/>
    <property type="match status" value="1"/>
</dbReference>
<comment type="cofactor">
    <cofactor evidence="11">
        <name>[4Fe-4S] cluster</name>
        <dbReference type="ChEBI" id="CHEBI:49883"/>
    </cofactor>
    <text evidence="11">Binds 2 [4Fe-4S] clusters. One cluster is coordinated with 3 cysteines and an exchangeable S-adenosyl-L-methionine.</text>
</comment>
<comment type="function">
    <text evidence="1 11">Catalyzes the methylthiolation of N6-(dimethylallyl)adenosine (i(6)A), leading to the formation of 2-methylthio-N6-(dimethylallyl)adenosine (ms(2)i(6)A) at position 37 in tRNAs that read codons beginning with uridine.</text>
</comment>
<evidence type="ECO:0000313" key="15">
    <source>
        <dbReference type="EMBL" id="AZT90209.1"/>
    </source>
</evidence>
<dbReference type="FunFam" id="3.40.50.12160:FF:000006">
    <property type="entry name" value="tRNA-2-methylthio-N(6)-dimethylallyladenosine synthase"/>
    <property type="match status" value="1"/>
</dbReference>
<dbReference type="InterPro" id="IPR058240">
    <property type="entry name" value="rSAM_sf"/>
</dbReference>
<dbReference type="KEGG" id="ccha:ELD05_05910"/>
<dbReference type="Gene3D" id="3.80.30.20">
    <property type="entry name" value="tm_1862 like domain"/>
    <property type="match status" value="1"/>
</dbReference>
<dbReference type="PROSITE" id="PS51918">
    <property type="entry name" value="RADICAL_SAM"/>
    <property type="match status" value="1"/>
</dbReference>
<dbReference type="InterPro" id="IPR013848">
    <property type="entry name" value="Methylthiotransferase_N"/>
</dbReference>
<dbReference type="InterPro" id="IPR006463">
    <property type="entry name" value="MiaB_methiolase"/>
</dbReference>
<sequence>MENRGIYYIDFGTQAHFIEEIEKMNSEYYFKNGKNRTYHIITYGCQMNVHDSEKLAGMLNAMGYVETQNVEEADLIIFNTCAVREHAESRVYGNIGPLKRLKDKKPDLIIGVCGCMPQQLEVAQKLAKIFPFLDIIFGTKSLHRFPQLLYKAITTKKTVIDVAEDEDVVVEGIPTARREGVSAFVNIIYGCNNFCSYCIVPYVRGRERSRRPEEILFEIEQLAANGVKEVTLLGQNVNSYGKDLPDGIPFYKLLEKVNNIKGIERIRFVTSHPKDLSDELIFAMRDLEKVCEHIHLPVQSGSTRILREMNRHYTKEDYLRLVEKLKNNIPDIAITTDIIVGFPGETEEDFEDTLDVVRKVEFDSAFTFMYSKRKGTKAAQMPNQVPDEVKHERFQRLVKLVEEIALKKNQQMLGKVYEILIDGYSKRNNLLEGRTRTNKVVNVKCSSEFMYKFVNVKILEASRHWLYGEVI</sequence>
<accession>A0A3T0D574</accession>
<dbReference type="GO" id="GO:0046872">
    <property type="term" value="F:metal ion binding"/>
    <property type="evidence" value="ECO:0007669"/>
    <property type="project" value="UniProtKB-KW"/>
</dbReference>
<comment type="catalytic activity">
    <reaction evidence="11">
        <text>N(6)-dimethylallyladenosine(37) in tRNA + (sulfur carrier)-SH + AH2 + 2 S-adenosyl-L-methionine = 2-methylsulfanyl-N(6)-dimethylallyladenosine(37) in tRNA + (sulfur carrier)-H + 5'-deoxyadenosine + L-methionine + A + S-adenosyl-L-homocysteine + 2 H(+)</text>
        <dbReference type="Rhea" id="RHEA:37067"/>
        <dbReference type="Rhea" id="RHEA-COMP:10375"/>
        <dbReference type="Rhea" id="RHEA-COMP:10376"/>
        <dbReference type="Rhea" id="RHEA-COMP:14737"/>
        <dbReference type="Rhea" id="RHEA-COMP:14739"/>
        <dbReference type="ChEBI" id="CHEBI:13193"/>
        <dbReference type="ChEBI" id="CHEBI:15378"/>
        <dbReference type="ChEBI" id="CHEBI:17319"/>
        <dbReference type="ChEBI" id="CHEBI:17499"/>
        <dbReference type="ChEBI" id="CHEBI:29917"/>
        <dbReference type="ChEBI" id="CHEBI:57844"/>
        <dbReference type="ChEBI" id="CHEBI:57856"/>
        <dbReference type="ChEBI" id="CHEBI:59789"/>
        <dbReference type="ChEBI" id="CHEBI:64428"/>
        <dbReference type="ChEBI" id="CHEBI:74415"/>
        <dbReference type="ChEBI" id="CHEBI:74417"/>
        <dbReference type="EC" id="2.8.4.3"/>
    </reaction>
</comment>
<dbReference type="HAMAP" id="MF_01864">
    <property type="entry name" value="tRNA_metthiotr_MiaB"/>
    <property type="match status" value="1"/>
</dbReference>
<reference evidence="15 16" key="1">
    <citation type="submission" date="2018-12" db="EMBL/GenBank/DDBJ databases">
        <title>Genome sequence from the cellulolytic species, Caldicellulosiruptor changbaiensis.</title>
        <authorList>
            <person name="Blumer-Schuette S.E."/>
            <person name="Mendoza C."/>
        </authorList>
    </citation>
    <scope>NUCLEOTIDE SEQUENCE [LARGE SCALE GENOMIC DNA]</scope>
    <source>
        <strain evidence="15 16">CBS-Z</strain>
    </source>
</reference>
<dbReference type="NCBIfam" id="TIGR00089">
    <property type="entry name" value="MiaB/RimO family radical SAM methylthiotransferase"/>
    <property type="match status" value="1"/>
</dbReference>
<dbReference type="SFLD" id="SFLDS00029">
    <property type="entry name" value="Radical_SAM"/>
    <property type="match status" value="1"/>
</dbReference>
<keyword evidence="9 11" id="KW-0411">Iron-sulfur</keyword>
<gene>
    <name evidence="11 15" type="primary">miaB</name>
    <name evidence="15" type="ORF">ELD05_05910</name>
</gene>
<dbReference type="InterPro" id="IPR038135">
    <property type="entry name" value="Methylthiotransferase_N_sf"/>
</dbReference>
<feature type="binding site" evidence="11">
    <location>
        <position position="191"/>
    </location>
    <ligand>
        <name>[4Fe-4S] cluster</name>
        <dbReference type="ChEBI" id="CHEBI:49883"/>
        <label>2</label>
        <note>4Fe-4S-S-AdoMet</note>
    </ligand>
</feature>
<evidence type="ECO:0000256" key="1">
    <source>
        <dbReference type="ARBA" id="ARBA00003234"/>
    </source>
</evidence>
<evidence type="ECO:0000256" key="8">
    <source>
        <dbReference type="ARBA" id="ARBA00023004"/>
    </source>
</evidence>
<keyword evidence="16" id="KW-1185">Reference proteome</keyword>
<evidence type="ECO:0000256" key="5">
    <source>
        <dbReference type="ARBA" id="ARBA00022691"/>
    </source>
</evidence>
<evidence type="ECO:0000259" key="13">
    <source>
        <dbReference type="PROSITE" id="PS51449"/>
    </source>
</evidence>
<dbReference type="Proteomes" id="UP000282930">
    <property type="component" value="Chromosome"/>
</dbReference>
<dbReference type="SMART" id="SM00729">
    <property type="entry name" value="Elp3"/>
    <property type="match status" value="1"/>
</dbReference>
<evidence type="ECO:0000256" key="3">
    <source>
        <dbReference type="ARBA" id="ARBA00022490"/>
    </source>
</evidence>
<dbReference type="GO" id="GO:0005829">
    <property type="term" value="C:cytosol"/>
    <property type="evidence" value="ECO:0007669"/>
    <property type="project" value="TreeGrafter"/>
</dbReference>
<protein>
    <recommendedName>
        <fullName evidence="10 11">tRNA-2-methylthio-N(6)-dimethylallyladenosine synthase</fullName>
        <ecNumber evidence="10 11">2.8.4.3</ecNumber>
    </recommendedName>
    <alternativeName>
        <fullName evidence="11">(Dimethylallyl)adenosine tRNA methylthiotransferase MiaB</fullName>
    </alternativeName>
    <alternativeName>
        <fullName evidence="11">tRNA-i(6)A37 methylthiotransferase</fullName>
    </alternativeName>
</protein>
<dbReference type="RefSeq" id="WP_127351699.1">
    <property type="nucleotide sequence ID" value="NZ_CP034791.1"/>
</dbReference>
<feature type="domain" description="TRAM" evidence="12">
    <location>
        <begin position="410"/>
        <end position="471"/>
    </location>
</feature>
<keyword evidence="5 11" id="KW-0949">S-adenosyl-L-methionine</keyword>
<feature type="binding site" evidence="11">
    <location>
        <position position="45"/>
    </location>
    <ligand>
        <name>[4Fe-4S] cluster</name>
        <dbReference type="ChEBI" id="CHEBI:49883"/>
        <label>1</label>
    </ligand>
</feature>
<evidence type="ECO:0000259" key="14">
    <source>
        <dbReference type="PROSITE" id="PS51918"/>
    </source>
</evidence>
<dbReference type="GO" id="GO:0051539">
    <property type="term" value="F:4 iron, 4 sulfur cluster binding"/>
    <property type="evidence" value="ECO:0007669"/>
    <property type="project" value="UniProtKB-UniRule"/>
</dbReference>
<keyword evidence="4 11" id="KW-0808">Transferase</keyword>
<dbReference type="SFLD" id="SFLDF00273">
    <property type="entry name" value="(dimethylallyl)adenosine_tRNA"/>
    <property type="match status" value="1"/>
</dbReference>
<comment type="subcellular location">
    <subcellularLocation>
        <location evidence="11">Cytoplasm</location>
    </subcellularLocation>
</comment>
<keyword evidence="2 11" id="KW-0004">4Fe-4S</keyword>
<proteinExistence type="inferred from homology"/>
<dbReference type="PROSITE" id="PS50926">
    <property type="entry name" value="TRAM"/>
    <property type="match status" value="1"/>
</dbReference>
<feature type="binding site" evidence="11">
    <location>
        <position position="198"/>
    </location>
    <ligand>
        <name>[4Fe-4S] cluster</name>
        <dbReference type="ChEBI" id="CHEBI:49883"/>
        <label>2</label>
        <note>4Fe-4S-S-AdoMet</note>
    </ligand>
</feature>
<dbReference type="CDD" id="cd01335">
    <property type="entry name" value="Radical_SAM"/>
    <property type="match status" value="1"/>
</dbReference>
<dbReference type="EC" id="2.8.4.3" evidence="10 11"/>
<dbReference type="Gene3D" id="3.40.50.12160">
    <property type="entry name" value="Methylthiotransferase, N-terminal domain"/>
    <property type="match status" value="1"/>
</dbReference>
<dbReference type="InterPro" id="IPR007197">
    <property type="entry name" value="rSAM"/>
</dbReference>
<feature type="binding site" evidence="11">
    <location>
        <position position="195"/>
    </location>
    <ligand>
        <name>[4Fe-4S] cluster</name>
        <dbReference type="ChEBI" id="CHEBI:49883"/>
        <label>2</label>
        <note>4Fe-4S-S-AdoMet</note>
    </ligand>
</feature>
<evidence type="ECO:0000256" key="11">
    <source>
        <dbReference type="HAMAP-Rule" id="MF_01864"/>
    </source>
</evidence>
<evidence type="ECO:0000256" key="10">
    <source>
        <dbReference type="ARBA" id="ARBA00033765"/>
    </source>
</evidence>
<dbReference type="NCBIfam" id="TIGR01574">
    <property type="entry name" value="miaB-methiolase"/>
    <property type="match status" value="1"/>
</dbReference>
<organism evidence="15 16">
    <name type="scientific">Caldicellulosiruptor changbaiensis</name>
    <dbReference type="NCBI Taxonomy" id="1222016"/>
    <lineage>
        <taxon>Bacteria</taxon>
        <taxon>Bacillati</taxon>
        <taxon>Bacillota</taxon>
        <taxon>Bacillota incertae sedis</taxon>
        <taxon>Caldicellulosiruptorales</taxon>
        <taxon>Caldicellulosiruptoraceae</taxon>
        <taxon>Caldicellulosiruptor</taxon>
    </lineage>
</organism>
<comment type="subunit">
    <text evidence="11">Monomer.</text>
</comment>
<dbReference type="InterPro" id="IPR002792">
    <property type="entry name" value="TRAM_dom"/>
</dbReference>
<evidence type="ECO:0000256" key="7">
    <source>
        <dbReference type="ARBA" id="ARBA00022723"/>
    </source>
</evidence>
<dbReference type="PANTHER" id="PTHR43020">
    <property type="entry name" value="CDK5 REGULATORY SUBUNIT-ASSOCIATED PROTEIN 1"/>
    <property type="match status" value="1"/>
</dbReference>
<dbReference type="EMBL" id="CP034791">
    <property type="protein sequence ID" value="AZT90209.1"/>
    <property type="molecule type" value="Genomic_DNA"/>
</dbReference>
<keyword evidence="3 11" id="KW-0963">Cytoplasm</keyword>
<comment type="similarity">
    <text evidence="11">Belongs to the methylthiotransferase family. MiaB subfamily.</text>
</comment>
<evidence type="ECO:0000256" key="2">
    <source>
        <dbReference type="ARBA" id="ARBA00022485"/>
    </source>
</evidence>
<dbReference type="FunFam" id="3.80.30.20:FF:000001">
    <property type="entry name" value="tRNA-2-methylthio-N(6)-dimethylallyladenosine synthase 2"/>
    <property type="match status" value="1"/>
</dbReference>
<dbReference type="GO" id="GO:0035597">
    <property type="term" value="F:tRNA-2-methylthio-N(6)-dimethylallyladenosine(37) synthase activity"/>
    <property type="evidence" value="ECO:0007669"/>
    <property type="project" value="UniProtKB-EC"/>
</dbReference>
<dbReference type="InterPro" id="IPR023404">
    <property type="entry name" value="rSAM_horseshoe"/>
</dbReference>
<dbReference type="SUPFAM" id="SSF102114">
    <property type="entry name" value="Radical SAM enzymes"/>
    <property type="match status" value="1"/>
</dbReference>
<name>A0A3T0D574_9FIRM</name>
<dbReference type="AlphaFoldDB" id="A0A3T0D574"/>
<dbReference type="PROSITE" id="PS51449">
    <property type="entry name" value="MTTASE_N"/>
    <property type="match status" value="1"/>
</dbReference>
<keyword evidence="6 11" id="KW-0819">tRNA processing</keyword>
<dbReference type="Pfam" id="PF00919">
    <property type="entry name" value="UPF0004"/>
    <property type="match status" value="1"/>
</dbReference>
<keyword evidence="8 11" id="KW-0408">Iron</keyword>
<evidence type="ECO:0000256" key="9">
    <source>
        <dbReference type="ARBA" id="ARBA00023014"/>
    </source>
</evidence>
<dbReference type="Pfam" id="PF04055">
    <property type="entry name" value="Radical_SAM"/>
    <property type="match status" value="1"/>
</dbReference>
<dbReference type="InterPro" id="IPR005839">
    <property type="entry name" value="Methylthiotransferase"/>
</dbReference>
<evidence type="ECO:0000313" key="16">
    <source>
        <dbReference type="Proteomes" id="UP000282930"/>
    </source>
</evidence>